<protein>
    <submittedName>
        <fullName evidence="1">Uncharacterized protein</fullName>
    </submittedName>
</protein>
<proteinExistence type="predicted"/>
<evidence type="ECO:0000313" key="1">
    <source>
        <dbReference type="EMBL" id="CAA9506045.1"/>
    </source>
</evidence>
<reference evidence="1" key="1">
    <citation type="submission" date="2020-02" db="EMBL/GenBank/DDBJ databases">
        <authorList>
            <person name="Meier V. D."/>
        </authorList>
    </citation>
    <scope>NUCLEOTIDE SEQUENCE</scope>
    <source>
        <strain evidence="1">AVDCRST_MAG96</strain>
    </source>
</reference>
<accession>A0A6J4SV19</accession>
<organism evidence="1">
    <name type="scientific">uncultured Segetibacter sp</name>
    <dbReference type="NCBI Taxonomy" id="481133"/>
    <lineage>
        <taxon>Bacteria</taxon>
        <taxon>Pseudomonadati</taxon>
        <taxon>Bacteroidota</taxon>
        <taxon>Chitinophagia</taxon>
        <taxon>Chitinophagales</taxon>
        <taxon>Chitinophagaceae</taxon>
        <taxon>Segetibacter</taxon>
        <taxon>environmental samples</taxon>
    </lineage>
</organism>
<gene>
    <name evidence="1" type="ORF">AVDCRST_MAG96-2224</name>
</gene>
<dbReference type="AlphaFoldDB" id="A0A6J4SV19"/>
<name>A0A6J4SV19_9BACT</name>
<sequence length="65" mass="7511">MLHSNFRLEPSLIVILSKAPRAGFTRTQFKKAQIFSVASQNIYIFARSVGMGLRRCFIYERKKTS</sequence>
<dbReference type="EMBL" id="CADCVN010000856">
    <property type="protein sequence ID" value="CAA9506045.1"/>
    <property type="molecule type" value="Genomic_DNA"/>
</dbReference>